<organism evidence="1 2">
    <name type="scientific">Parascaris univalens</name>
    <name type="common">Nematode worm</name>
    <dbReference type="NCBI Taxonomy" id="6257"/>
    <lineage>
        <taxon>Eukaryota</taxon>
        <taxon>Metazoa</taxon>
        <taxon>Ecdysozoa</taxon>
        <taxon>Nematoda</taxon>
        <taxon>Chromadorea</taxon>
        <taxon>Rhabditida</taxon>
        <taxon>Spirurina</taxon>
        <taxon>Ascaridomorpha</taxon>
        <taxon>Ascaridoidea</taxon>
        <taxon>Ascarididae</taxon>
        <taxon>Parascaris</taxon>
    </lineage>
</organism>
<name>A0A914ZYW0_PARUN</name>
<evidence type="ECO:0000313" key="2">
    <source>
        <dbReference type="WBParaSite" id="PgE035_g004_t01"/>
    </source>
</evidence>
<accession>A0A914ZYW0</accession>
<proteinExistence type="predicted"/>
<sequence length="47" mass="5438">MPENGRYKSNTFLAVVNRHTNEFSSTFLVPLSRRRGCSLMNRHNDLA</sequence>
<dbReference type="AlphaFoldDB" id="A0A914ZYW0"/>
<dbReference type="Proteomes" id="UP000887569">
    <property type="component" value="Unplaced"/>
</dbReference>
<protein>
    <submittedName>
        <fullName evidence="2">Uncharacterized protein</fullName>
    </submittedName>
</protein>
<evidence type="ECO:0000313" key="1">
    <source>
        <dbReference type="Proteomes" id="UP000887569"/>
    </source>
</evidence>
<reference evidence="2" key="1">
    <citation type="submission" date="2022-11" db="UniProtKB">
        <authorList>
            <consortium name="WormBaseParasite"/>
        </authorList>
    </citation>
    <scope>IDENTIFICATION</scope>
</reference>
<keyword evidence="1" id="KW-1185">Reference proteome</keyword>
<dbReference type="WBParaSite" id="PgE035_g004_t01">
    <property type="protein sequence ID" value="PgE035_g004_t01"/>
    <property type="gene ID" value="PgE035_g004"/>
</dbReference>